<feature type="signal peptide" evidence="7">
    <location>
        <begin position="1"/>
        <end position="25"/>
    </location>
</feature>
<sequence length="159" mass="16979">MRRVLPLAPAFALLALLLLASPAAAVNPDEQLPDPAQEARAVELSRELRCVVCQNQSIDDSDAALARDLRIILRERIAAGDTDKQAIDHIVARYGSFVQLRPPVRGDTLALWFGPLGVLVLGGVGAYLYIRSRTPAAAAALTAAEEAEAAELLKTDKAD</sequence>
<comment type="similarity">
    <text evidence="1 7">Belongs to the CcmH/CycL/Ccl2/NrfF family.</text>
</comment>
<dbReference type="GO" id="GO:0005886">
    <property type="term" value="C:plasma membrane"/>
    <property type="evidence" value="ECO:0007669"/>
    <property type="project" value="TreeGrafter"/>
</dbReference>
<dbReference type="InterPro" id="IPR005616">
    <property type="entry name" value="CcmH/CycL/Ccl2/NrfF_N"/>
</dbReference>
<evidence type="ECO:0000256" key="2">
    <source>
        <dbReference type="ARBA" id="ARBA00022617"/>
    </source>
</evidence>
<proteinExistence type="inferred from homology"/>
<feature type="chain" id="PRO_5016191640" description="Cytochrome c-type biogenesis protein" evidence="7">
    <location>
        <begin position="26"/>
        <end position="159"/>
    </location>
</feature>
<dbReference type="InterPro" id="IPR038297">
    <property type="entry name" value="CcmH/CycL/NrfF/Ccl2_sf"/>
</dbReference>
<keyword evidence="3 7" id="KW-0479">Metal-binding</keyword>
<dbReference type="GO" id="GO:0017004">
    <property type="term" value="P:cytochrome complex assembly"/>
    <property type="evidence" value="ECO:0007669"/>
    <property type="project" value="UniProtKB-KW"/>
</dbReference>
<keyword evidence="6 7" id="KW-0408">Iron</keyword>
<dbReference type="OrthoDB" id="9804975at2"/>
<dbReference type="InterPro" id="IPR051263">
    <property type="entry name" value="C-type_cytochrome_biogenesis"/>
</dbReference>
<keyword evidence="2 7" id="KW-0349">Heme</keyword>
<keyword evidence="5" id="KW-0201">Cytochrome c-type biogenesis</keyword>
<dbReference type="CDD" id="cd16378">
    <property type="entry name" value="CcmH_N"/>
    <property type="match status" value="1"/>
</dbReference>
<dbReference type="Pfam" id="PF03918">
    <property type="entry name" value="CcmH"/>
    <property type="match status" value="1"/>
</dbReference>
<evidence type="ECO:0000256" key="3">
    <source>
        <dbReference type="ARBA" id="ARBA00022723"/>
    </source>
</evidence>
<dbReference type="PANTHER" id="PTHR47870">
    <property type="entry name" value="CYTOCHROME C-TYPE BIOGENESIS PROTEIN CCMH"/>
    <property type="match status" value="1"/>
</dbReference>
<accession>A0A328BU47</accession>
<dbReference type="EMBL" id="QFYS01000001">
    <property type="protein sequence ID" value="RAK68568.1"/>
    <property type="molecule type" value="Genomic_DNA"/>
</dbReference>
<keyword evidence="7" id="KW-0812">Transmembrane</keyword>
<dbReference type="RefSeq" id="WP_111274060.1">
    <property type="nucleotide sequence ID" value="NZ_QFYS01000001.1"/>
</dbReference>
<comment type="caution">
    <text evidence="9">The sequence shown here is derived from an EMBL/GenBank/DDBJ whole genome shotgun (WGS) entry which is preliminary data.</text>
</comment>
<feature type="transmembrane region" description="Helical" evidence="7">
    <location>
        <begin position="109"/>
        <end position="130"/>
    </location>
</feature>
<dbReference type="Proteomes" id="UP000249524">
    <property type="component" value="Unassembled WGS sequence"/>
</dbReference>
<keyword evidence="7" id="KW-0472">Membrane</keyword>
<dbReference type="GO" id="GO:0046872">
    <property type="term" value="F:metal ion binding"/>
    <property type="evidence" value="ECO:0007669"/>
    <property type="project" value="UniProtKB-KW"/>
</dbReference>
<feature type="domain" description="CcmH/CycL/Ccl2/NrfF N-terminal" evidence="8">
    <location>
        <begin position="14"/>
        <end position="153"/>
    </location>
</feature>
<evidence type="ECO:0000313" key="9">
    <source>
        <dbReference type="EMBL" id="RAK68568.1"/>
    </source>
</evidence>
<evidence type="ECO:0000256" key="5">
    <source>
        <dbReference type="ARBA" id="ARBA00022748"/>
    </source>
</evidence>
<evidence type="ECO:0000259" key="8">
    <source>
        <dbReference type="Pfam" id="PF03918"/>
    </source>
</evidence>
<dbReference type="Gene3D" id="1.10.8.640">
    <property type="entry name" value="Cytochrome C biogenesis protein"/>
    <property type="match status" value="1"/>
</dbReference>
<gene>
    <name evidence="9" type="ORF">DJ019_00635</name>
</gene>
<evidence type="ECO:0000256" key="6">
    <source>
        <dbReference type="ARBA" id="ARBA00023004"/>
    </source>
</evidence>
<dbReference type="AlphaFoldDB" id="A0A328BU47"/>
<dbReference type="PANTHER" id="PTHR47870:SF1">
    <property type="entry name" value="CYTOCHROME C-TYPE BIOGENESIS PROTEIN CCMH"/>
    <property type="match status" value="1"/>
</dbReference>
<evidence type="ECO:0000313" key="10">
    <source>
        <dbReference type="Proteomes" id="UP000249524"/>
    </source>
</evidence>
<organism evidence="9 10">
    <name type="scientific">Phenylobacterium kunshanense</name>
    <dbReference type="NCBI Taxonomy" id="1445034"/>
    <lineage>
        <taxon>Bacteria</taxon>
        <taxon>Pseudomonadati</taxon>
        <taxon>Pseudomonadota</taxon>
        <taxon>Alphaproteobacteria</taxon>
        <taxon>Caulobacterales</taxon>
        <taxon>Caulobacteraceae</taxon>
        <taxon>Phenylobacterium</taxon>
    </lineage>
</organism>
<evidence type="ECO:0000256" key="7">
    <source>
        <dbReference type="RuleBase" id="RU364112"/>
    </source>
</evidence>
<keyword evidence="10" id="KW-1185">Reference proteome</keyword>
<protein>
    <recommendedName>
        <fullName evidence="7">Cytochrome c-type biogenesis protein</fullName>
    </recommendedName>
</protein>
<keyword evidence="4 7" id="KW-0732">Signal</keyword>
<evidence type="ECO:0000256" key="1">
    <source>
        <dbReference type="ARBA" id="ARBA00010342"/>
    </source>
</evidence>
<keyword evidence="7" id="KW-1133">Transmembrane helix</keyword>
<reference evidence="9 10" key="1">
    <citation type="submission" date="2018-05" db="EMBL/GenBank/DDBJ databases">
        <authorList>
            <person name="Lanie J.A."/>
            <person name="Ng W.-L."/>
            <person name="Kazmierczak K.M."/>
            <person name="Andrzejewski T.M."/>
            <person name="Davidsen T.M."/>
            <person name="Wayne K.J."/>
            <person name="Tettelin H."/>
            <person name="Glass J.I."/>
            <person name="Rusch D."/>
            <person name="Podicherti R."/>
            <person name="Tsui H.-C.T."/>
            <person name="Winkler M.E."/>
        </authorList>
    </citation>
    <scope>NUCLEOTIDE SEQUENCE [LARGE SCALE GENOMIC DNA]</scope>
    <source>
        <strain evidence="9 10">BUT-10</strain>
    </source>
</reference>
<comment type="function">
    <text evidence="7">Possible subunit of a heme lyase.</text>
</comment>
<evidence type="ECO:0000256" key="4">
    <source>
        <dbReference type="ARBA" id="ARBA00022729"/>
    </source>
</evidence>
<name>A0A328BU47_9CAUL</name>